<evidence type="ECO:0000313" key="2">
    <source>
        <dbReference type="EMBL" id="TDA38159.1"/>
    </source>
</evidence>
<evidence type="ECO:0000313" key="3">
    <source>
        <dbReference type="Proteomes" id="UP000316080"/>
    </source>
</evidence>
<gene>
    <name evidence="2" type="ORF">DSO09_05090</name>
    <name evidence="1" type="ORF">EF809_04540</name>
</gene>
<evidence type="ECO:0000313" key="4">
    <source>
        <dbReference type="Proteomes" id="UP000317265"/>
    </source>
</evidence>
<evidence type="ECO:0000313" key="1">
    <source>
        <dbReference type="EMBL" id="RZN55814.1"/>
    </source>
</evidence>
<dbReference type="AlphaFoldDB" id="A0A523BB29"/>
<dbReference type="Proteomes" id="UP000317265">
    <property type="component" value="Unassembled WGS sequence"/>
</dbReference>
<dbReference type="EMBL" id="QNVI01000058">
    <property type="protein sequence ID" value="TDA38159.1"/>
    <property type="molecule type" value="Genomic_DNA"/>
</dbReference>
<reference evidence="1 3" key="2">
    <citation type="journal article" date="2019" name="Nat. Microbiol.">
        <title>Wide diversity of methane and short-chain alkane metabolisms in uncultured archaea.</title>
        <authorList>
            <person name="Borrel G."/>
            <person name="Adam P.S."/>
            <person name="McKay L.J."/>
            <person name="Chen L.X."/>
            <person name="Sierra-Garcia I.N."/>
            <person name="Sieber C.M."/>
            <person name="Letourneur Q."/>
            <person name="Ghozlane A."/>
            <person name="Andersen G.L."/>
            <person name="Li W.J."/>
            <person name="Hallam S.J."/>
            <person name="Muyzer G."/>
            <person name="de Oliveira V.M."/>
            <person name="Inskeep W.P."/>
            <person name="Banfield J.F."/>
            <person name="Gribaldo S."/>
        </authorList>
    </citation>
    <scope>NUCLEOTIDE SEQUENCE [LARGE SCALE GENOMIC DNA]</scope>
    <source>
        <strain evidence="1">Verst-YHS</strain>
    </source>
</reference>
<dbReference type="EMBL" id="RXIH01000035">
    <property type="protein sequence ID" value="RZN55814.1"/>
    <property type="molecule type" value="Genomic_DNA"/>
</dbReference>
<sequence>MDDKEFSNVAPLDLVILDLLRKKDGSLKDNELFEMLKTMIKDISYSKLNKALMKLELRGKINVSSLKKERLITLKSKEA</sequence>
<evidence type="ECO:0008006" key="5">
    <source>
        <dbReference type="Google" id="ProtNLM"/>
    </source>
</evidence>
<dbReference type="Proteomes" id="UP000316080">
    <property type="component" value="Unassembled WGS sequence"/>
</dbReference>
<name>A0A523BB29_9CREN</name>
<organism evidence="2 4">
    <name type="scientific">Thermoproteota archaeon</name>
    <dbReference type="NCBI Taxonomy" id="2056631"/>
    <lineage>
        <taxon>Archaea</taxon>
        <taxon>Thermoproteota</taxon>
    </lineage>
</organism>
<reference evidence="2 4" key="1">
    <citation type="journal article" date="2019" name="Nat. Microbiol.">
        <title>Expanding anaerobic alkane metabolism in the domain of Archaea.</title>
        <authorList>
            <person name="Wang Y."/>
            <person name="Wegener G."/>
            <person name="Hou J."/>
            <person name="Wang F."/>
            <person name="Xiao X."/>
        </authorList>
    </citation>
    <scope>NUCLEOTIDE SEQUENCE [LARGE SCALE GENOMIC DNA]</scope>
    <source>
        <strain evidence="2">WYZ-LMO11</strain>
    </source>
</reference>
<comment type="caution">
    <text evidence="2">The sequence shown here is derived from an EMBL/GenBank/DDBJ whole genome shotgun (WGS) entry which is preliminary data.</text>
</comment>
<proteinExistence type="predicted"/>
<protein>
    <recommendedName>
        <fullName evidence="5">ArsR family transcriptional regulator</fullName>
    </recommendedName>
</protein>
<accession>A0A523BB29</accession>